<feature type="compositionally biased region" description="Low complexity" evidence="1">
    <location>
        <begin position="158"/>
        <end position="167"/>
    </location>
</feature>
<evidence type="ECO:0000313" key="2">
    <source>
        <dbReference type="EMBL" id="ORX49422.1"/>
    </source>
</evidence>
<evidence type="ECO:0000256" key="1">
    <source>
        <dbReference type="SAM" id="MobiDB-lite"/>
    </source>
</evidence>
<name>A0A1X2GAV5_9FUNG</name>
<comment type="caution">
    <text evidence="2">The sequence shown here is derived from an EMBL/GenBank/DDBJ whole genome shotgun (WGS) entry which is preliminary data.</text>
</comment>
<feature type="region of interest" description="Disordered" evidence="1">
    <location>
        <begin position="125"/>
        <end position="167"/>
    </location>
</feature>
<proteinExistence type="predicted"/>
<gene>
    <name evidence="2" type="ORF">DM01DRAFT_1104738</name>
</gene>
<organism evidence="2 3">
    <name type="scientific">Hesseltinella vesiculosa</name>
    <dbReference type="NCBI Taxonomy" id="101127"/>
    <lineage>
        <taxon>Eukaryota</taxon>
        <taxon>Fungi</taxon>
        <taxon>Fungi incertae sedis</taxon>
        <taxon>Mucoromycota</taxon>
        <taxon>Mucoromycotina</taxon>
        <taxon>Mucoromycetes</taxon>
        <taxon>Mucorales</taxon>
        <taxon>Cunninghamellaceae</taxon>
        <taxon>Hesseltinella</taxon>
    </lineage>
</organism>
<sequence length="288" mass="31198">MHRPSPAYPSLFITILHSTSPNTDHHNTTTHNLITNNLATSNPTTNIITTSNTSNLVTLSSSLHNLVRQCLQPIHQPLPLFPLTMPSHPMPLMRPTILLVHTNPLTLSKTSLTSLPLCLSTHATTSVKQPLPPSSPIGATSPAPASVTTRAQRRRSKSLSSLNPPLPLLTTNIHHNIPAATSPSPKDASPVNLSAILSHSTSAQDLSPRPDQHTSSPRQTRPIPSFYSQQELRQVQSSTDLADYARVANGSASTDSLGKKQNFMQRMASLATRRKKTFKMNTLPPISA</sequence>
<dbReference type="EMBL" id="MCGT01000026">
    <property type="protein sequence ID" value="ORX49422.1"/>
    <property type="molecule type" value="Genomic_DNA"/>
</dbReference>
<evidence type="ECO:0000313" key="3">
    <source>
        <dbReference type="Proteomes" id="UP000242146"/>
    </source>
</evidence>
<reference evidence="2 3" key="1">
    <citation type="submission" date="2016-07" db="EMBL/GenBank/DDBJ databases">
        <title>Pervasive Adenine N6-methylation of Active Genes in Fungi.</title>
        <authorList>
            <consortium name="DOE Joint Genome Institute"/>
            <person name="Mondo S.J."/>
            <person name="Dannebaum R.O."/>
            <person name="Kuo R.C."/>
            <person name="Labutti K."/>
            <person name="Haridas S."/>
            <person name="Kuo A."/>
            <person name="Salamov A."/>
            <person name="Ahrendt S.R."/>
            <person name="Lipzen A."/>
            <person name="Sullivan W."/>
            <person name="Andreopoulos W.B."/>
            <person name="Clum A."/>
            <person name="Lindquist E."/>
            <person name="Daum C."/>
            <person name="Ramamoorthy G.K."/>
            <person name="Gryganskyi A."/>
            <person name="Culley D."/>
            <person name="Magnuson J.K."/>
            <person name="James T.Y."/>
            <person name="O'Malley M.A."/>
            <person name="Stajich J.E."/>
            <person name="Spatafora J.W."/>
            <person name="Visel A."/>
            <person name="Grigoriev I.V."/>
        </authorList>
    </citation>
    <scope>NUCLEOTIDE SEQUENCE [LARGE SCALE GENOMIC DNA]</scope>
    <source>
        <strain evidence="2 3">NRRL 3301</strain>
    </source>
</reference>
<dbReference type="Proteomes" id="UP000242146">
    <property type="component" value="Unassembled WGS sequence"/>
</dbReference>
<dbReference type="AlphaFoldDB" id="A0A1X2GAV5"/>
<protein>
    <submittedName>
        <fullName evidence="2">Uncharacterized protein</fullName>
    </submittedName>
</protein>
<accession>A0A1X2GAV5</accession>
<keyword evidence="3" id="KW-1185">Reference proteome</keyword>
<feature type="region of interest" description="Disordered" evidence="1">
    <location>
        <begin position="201"/>
        <end position="227"/>
    </location>
</feature>